<dbReference type="GO" id="GO:0016151">
    <property type="term" value="F:nickel cation binding"/>
    <property type="evidence" value="ECO:0007669"/>
    <property type="project" value="InterPro"/>
</dbReference>
<evidence type="ECO:0000313" key="4">
    <source>
        <dbReference type="EMBL" id="TFY52404.1"/>
    </source>
</evidence>
<dbReference type="Pfam" id="PF01730">
    <property type="entry name" value="UreF"/>
    <property type="match status" value="1"/>
</dbReference>
<organism evidence="4 5">
    <name type="scientific">Dentipellis fragilis</name>
    <dbReference type="NCBI Taxonomy" id="205917"/>
    <lineage>
        <taxon>Eukaryota</taxon>
        <taxon>Fungi</taxon>
        <taxon>Dikarya</taxon>
        <taxon>Basidiomycota</taxon>
        <taxon>Agaricomycotina</taxon>
        <taxon>Agaricomycetes</taxon>
        <taxon>Russulales</taxon>
        <taxon>Hericiaceae</taxon>
        <taxon>Dentipellis</taxon>
    </lineage>
</organism>
<dbReference type="PANTHER" id="PTHR33620">
    <property type="entry name" value="UREASE ACCESSORY PROTEIN F"/>
    <property type="match status" value="1"/>
</dbReference>
<dbReference type="STRING" id="205917.A0A4Y9XQ21"/>
<comment type="caution">
    <text evidence="4">The sequence shown here is derived from an EMBL/GenBank/DDBJ whole genome shotgun (WGS) entry which is preliminary data.</text>
</comment>
<protein>
    <submittedName>
        <fullName evidence="4">Uncharacterized protein</fullName>
    </submittedName>
</protein>
<comment type="similarity">
    <text evidence="3">Belongs to the UreF family.</text>
</comment>
<keyword evidence="5" id="KW-1185">Reference proteome</keyword>
<proteinExistence type="inferred from homology"/>
<dbReference type="Proteomes" id="UP000298327">
    <property type="component" value="Unassembled WGS sequence"/>
</dbReference>
<dbReference type="OrthoDB" id="2550922at2759"/>
<dbReference type="InterPro" id="IPR002639">
    <property type="entry name" value="UreF"/>
</dbReference>
<evidence type="ECO:0000256" key="1">
    <source>
        <dbReference type="ARBA" id="ARBA00022988"/>
    </source>
</evidence>
<name>A0A4Y9XQ21_9AGAM</name>
<keyword evidence="1" id="KW-0996">Nickel insertion</keyword>
<dbReference type="InterPro" id="IPR038277">
    <property type="entry name" value="UreF_sf"/>
</dbReference>
<keyword evidence="2" id="KW-0143">Chaperone</keyword>
<dbReference type="EMBL" id="SEOQ01001312">
    <property type="protein sequence ID" value="TFY52404.1"/>
    <property type="molecule type" value="Genomic_DNA"/>
</dbReference>
<evidence type="ECO:0000256" key="2">
    <source>
        <dbReference type="ARBA" id="ARBA00023186"/>
    </source>
</evidence>
<sequence length="426" mass="46398">MDDPTESYLLLLLSDSNLPTGSFVASAGLESYVAHGFFRNPAGPGSAKDPMGAMIAFLRDNLQTYARSALPFIRDAQNIVLDYASEVSVSDAEASDALEEAVGALIALDKLYEATTLNHVTRRASQAQGVALLTLYTKGFVCPPSLCSPEDPDSDAQERSASVAREKKVAKLVDRLKLMIRREETYGHLPICWAVLVGALGLSIGDFFSYRGAHLHLFLQARSLLSAAVRMNAIGPYASQQLLLHAVRPLVDAEAAAARDAGLTTGRLSQVTTNDGGNLGSEDVLEEDIHGPNTVSHHVTPPIWRLNTAASDPLYSAMQRQRNLPTLQRPICKALVILLDRIGVGRATHCTIDGHARPCPWAAGRGALSTQVNAADVQVYLVAEIKFSYAFCAKLAIKLRNFRSHRLWDESGCKIPERWWLRVKQT</sequence>
<evidence type="ECO:0000313" key="5">
    <source>
        <dbReference type="Proteomes" id="UP000298327"/>
    </source>
</evidence>
<dbReference type="AlphaFoldDB" id="A0A4Y9XQ21"/>
<accession>A0A4Y9XQ21</accession>
<reference evidence="4 5" key="1">
    <citation type="submission" date="2019-02" db="EMBL/GenBank/DDBJ databases">
        <title>Genome sequencing of the rare red list fungi Dentipellis fragilis.</title>
        <authorList>
            <person name="Buettner E."/>
            <person name="Kellner H."/>
        </authorList>
    </citation>
    <scope>NUCLEOTIDE SEQUENCE [LARGE SCALE GENOMIC DNA]</scope>
    <source>
        <strain evidence="4 5">DSM 105465</strain>
    </source>
</reference>
<dbReference type="PANTHER" id="PTHR33620:SF1">
    <property type="entry name" value="UREASE ACCESSORY PROTEIN F"/>
    <property type="match status" value="1"/>
</dbReference>
<evidence type="ECO:0000256" key="3">
    <source>
        <dbReference type="ARBA" id="ARBA00046339"/>
    </source>
</evidence>
<gene>
    <name evidence="4" type="ORF">EVG20_g10563</name>
</gene>
<dbReference type="Gene3D" id="1.10.4190.10">
    <property type="entry name" value="Urease accessory protein UreF"/>
    <property type="match status" value="1"/>
</dbReference>